<dbReference type="InterPro" id="IPR029050">
    <property type="entry name" value="Immunoprotect_excell_Ig-like"/>
</dbReference>
<sequence>MAATTHRSPSLGGRRLLLLRLGVFLIIVGSLSLLVWAIFFAADDGPDLPHEGKVGQEVTDGTLIYRVTSVRCGLASPPSGPEEKSENGQFCELTLEVRNPDDSQASWNAALTAGNGTYTPEWYLEKYSRQALTGRIEAGEHRTGWLIFDINRSADPVTLKLGIDVSSDAAARITL</sequence>
<comment type="caution">
    <text evidence="4">The sequence shown here is derived from an EMBL/GenBank/DDBJ whole genome shotgun (WGS) entry which is preliminary data.</text>
</comment>
<evidence type="ECO:0000313" key="5">
    <source>
        <dbReference type="Proteomes" id="UP000305238"/>
    </source>
</evidence>
<dbReference type="Proteomes" id="UP000305238">
    <property type="component" value="Unassembled WGS sequence"/>
</dbReference>
<dbReference type="Pfam" id="PF11611">
    <property type="entry name" value="DUF4352"/>
    <property type="match status" value="1"/>
</dbReference>
<dbReference type="InterPro" id="IPR029051">
    <property type="entry name" value="DUF4352"/>
</dbReference>
<name>A0A5S4G207_9ACTN</name>
<protein>
    <submittedName>
        <fullName evidence="4">DUF4352 domain-containing protein</fullName>
    </submittedName>
</protein>
<dbReference type="Gene3D" id="2.60.40.1240">
    <property type="match status" value="1"/>
</dbReference>
<dbReference type="EMBL" id="VCKZ01000518">
    <property type="protein sequence ID" value="TMR27023.1"/>
    <property type="molecule type" value="Genomic_DNA"/>
</dbReference>
<evidence type="ECO:0000256" key="2">
    <source>
        <dbReference type="SAM" id="Phobius"/>
    </source>
</evidence>
<reference evidence="4 5" key="1">
    <citation type="submission" date="2019-05" db="EMBL/GenBank/DDBJ databases">
        <title>Draft genome sequence of Actinomadura geliboluensis A8036.</title>
        <authorList>
            <person name="Saricaoglu S."/>
            <person name="Isik K."/>
        </authorList>
    </citation>
    <scope>NUCLEOTIDE SEQUENCE [LARGE SCALE GENOMIC DNA]</scope>
    <source>
        <strain evidence="4 5">A8036</strain>
    </source>
</reference>
<evidence type="ECO:0000259" key="3">
    <source>
        <dbReference type="Pfam" id="PF11611"/>
    </source>
</evidence>
<keyword evidence="2" id="KW-0472">Membrane</keyword>
<gene>
    <name evidence="4" type="ORF">ETD96_40135</name>
</gene>
<keyword evidence="5" id="KW-1185">Reference proteome</keyword>
<keyword evidence="2" id="KW-1133">Transmembrane helix</keyword>
<feature type="transmembrane region" description="Helical" evidence="2">
    <location>
        <begin position="21"/>
        <end position="42"/>
    </location>
</feature>
<organism evidence="4 5">
    <name type="scientific">Actinomadura geliboluensis</name>
    <dbReference type="NCBI Taxonomy" id="882440"/>
    <lineage>
        <taxon>Bacteria</taxon>
        <taxon>Bacillati</taxon>
        <taxon>Actinomycetota</taxon>
        <taxon>Actinomycetes</taxon>
        <taxon>Streptosporangiales</taxon>
        <taxon>Thermomonosporaceae</taxon>
        <taxon>Actinomadura</taxon>
    </lineage>
</organism>
<evidence type="ECO:0000313" key="4">
    <source>
        <dbReference type="EMBL" id="TMR27023.1"/>
    </source>
</evidence>
<proteinExistence type="predicted"/>
<feature type="domain" description="DUF4352" evidence="3">
    <location>
        <begin position="53"/>
        <end position="166"/>
    </location>
</feature>
<keyword evidence="1" id="KW-0732">Signal</keyword>
<accession>A0A5S4G207</accession>
<evidence type="ECO:0000256" key="1">
    <source>
        <dbReference type="ARBA" id="ARBA00022729"/>
    </source>
</evidence>
<keyword evidence="2" id="KW-0812">Transmembrane</keyword>
<dbReference type="AlphaFoldDB" id="A0A5S4G207"/>